<gene>
    <name evidence="1" type="ordered locus">THA_656</name>
</gene>
<sequence length="159" mass="18724">MNKELHKIQKKEPILIINDNDYREFCNEKARKVINFYKNHSEYNKIIIFPGFHPEEFGLPASSLLLSDKIYPFSTGFDVGCGYLILIVYDIDPIKMNKITKKLENSNEISKIFNKNIENSSWIIKKMNKITKNIIRLQLTKPGKYQLEILAYTVKIFKF</sequence>
<dbReference type="AlphaFoldDB" id="B7IGB9"/>
<evidence type="ECO:0008006" key="3">
    <source>
        <dbReference type="Google" id="ProtNLM"/>
    </source>
</evidence>
<dbReference type="HOGENOM" id="CLU_1659882_0_0_0"/>
<dbReference type="OrthoDB" id="9802323at2"/>
<proteinExistence type="predicted"/>
<organism evidence="1 2">
    <name type="scientific">Thermosipho africanus (strain TCF52B)</name>
    <dbReference type="NCBI Taxonomy" id="484019"/>
    <lineage>
        <taxon>Bacteria</taxon>
        <taxon>Thermotogati</taxon>
        <taxon>Thermotogota</taxon>
        <taxon>Thermotogae</taxon>
        <taxon>Thermotogales</taxon>
        <taxon>Fervidobacteriaceae</taxon>
        <taxon>Thermosipho</taxon>
    </lineage>
</organism>
<protein>
    <recommendedName>
        <fullName evidence="3">3'-phosphate/5'-hydroxy nucleic acid ligase</fullName>
    </recommendedName>
</protein>
<dbReference type="KEGG" id="taf:THA_656"/>
<dbReference type="EMBL" id="CP001185">
    <property type="protein sequence ID" value="ACJ75133.1"/>
    <property type="molecule type" value="Genomic_DNA"/>
</dbReference>
<keyword evidence="2" id="KW-1185">Reference proteome</keyword>
<evidence type="ECO:0000313" key="1">
    <source>
        <dbReference type="EMBL" id="ACJ75133.1"/>
    </source>
</evidence>
<name>B7IGB9_THEAB</name>
<evidence type="ECO:0000313" key="2">
    <source>
        <dbReference type="Proteomes" id="UP000002453"/>
    </source>
</evidence>
<reference evidence="1 2" key="1">
    <citation type="journal article" date="2009" name="J. Bacteriol.">
        <title>The genome of Thermosipho africanus TCF52B: lateral genetic connections to the Firmicutes and Archaea.</title>
        <authorList>
            <person name="Nesboe C.L."/>
            <person name="Bapteste E."/>
            <person name="Curtis B."/>
            <person name="Dahle H."/>
            <person name="Lopez P."/>
            <person name="Macleod D."/>
            <person name="Dlutek M."/>
            <person name="Bowman S."/>
            <person name="Zhaxybayeva O."/>
            <person name="Birkeland N.-K."/>
            <person name="Doolittle W.F."/>
        </authorList>
    </citation>
    <scope>NUCLEOTIDE SEQUENCE [LARGE SCALE GENOMIC DNA]</scope>
    <source>
        <strain evidence="1 2">TCF52B</strain>
    </source>
</reference>
<dbReference type="RefSeq" id="WP_012579704.1">
    <property type="nucleotide sequence ID" value="NC_011653.1"/>
</dbReference>
<dbReference type="Proteomes" id="UP000002453">
    <property type="component" value="Chromosome"/>
</dbReference>
<accession>B7IGB9</accession>